<protein>
    <submittedName>
        <fullName evidence="3">Enhancer of mRNA-decapping protein</fullName>
    </submittedName>
</protein>
<dbReference type="InterPro" id="IPR049404">
    <property type="entry name" value="EDC4_C"/>
</dbReference>
<feature type="region of interest" description="Disordered" evidence="1">
    <location>
        <begin position="1"/>
        <end position="99"/>
    </location>
</feature>
<dbReference type="Proteomes" id="UP001150062">
    <property type="component" value="Unassembled WGS sequence"/>
</dbReference>
<dbReference type="InterPro" id="IPR044938">
    <property type="entry name" value="EDC4_C_sf"/>
</dbReference>
<evidence type="ECO:0000313" key="4">
    <source>
        <dbReference type="Proteomes" id="UP001150062"/>
    </source>
</evidence>
<evidence type="ECO:0000256" key="1">
    <source>
        <dbReference type="SAM" id="MobiDB-lite"/>
    </source>
</evidence>
<feature type="compositionally biased region" description="Basic and acidic residues" evidence="1">
    <location>
        <begin position="1"/>
        <end position="19"/>
    </location>
</feature>
<dbReference type="EMBL" id="JAOAOG010000266">
    <property type="protein sequence ID" value="KAJ6234915.1"/>
    <property type="molecule type" value="Genomic_DNA"/>
</dbReference>
<feature type="compositionally biased region" description="Basic and acidic residues" evidence="1">
    <location>
        <begin position="140"/>
        <end position="153"/>
    </location>
</feature>
<feature type="region of interest" description="Disordered" evidence="1">
    <location>
        <begin position="116"/>
        <end position="160"/>
    </location>
</feature>
<keyword evidence="4" id="KW-1185">Reference proteome</keyword>
<proteinExistence type="predicted"/>
<name>A0ABQ8XRF7_9EUKA</name>
<sequence length="558" mass="65420">MYLKDNEENEKTQLKDKKEKVGKKSAKILFQDDFQNDNNGQFLDISESLPNQFQNGGENDFSNVKNKTIQKRSEKKNKNGNKKKNKNGNKKENLKENKNIKETEIQYFEENSLKKNRKANDNFVEETQKKTKTGGKGNGKKKEENVNKVKNDNDGYNSKEVGEDEKLFNDFLKSNEDISLTGEDYKELFQSLTEHIFTVQSRLFDNLINLVDGLEHQQKSKLSLIKKPQSAKKKFKKFKNSLKCDPEQELFDKLQGIIIESIKQNNLEEKINKQYLNEGQSIDGLLSVVSDLIIDHLISKKQKKGNKNNELSYELQSIFGTQITKEMEQLIERYTLKLFKDNYQSILKSKFTQASNEIVETLKPKLKKQMEYNQQNLNTMEIINNQLSETTTKSLNKIVSTSEEINHEIQMNLKTQQIRKTGFQREKEMIEEFLSGKQYQQAFETVFKLKKLDLAIWICSKIDSSYLLDNINDFKIENIVFLIQSLSTNLRYQTKIKLNWLTNCFLNISPMEELNQIIEKLFKKLEKLQIEFQNDFQIQENCLILYHIVNSFRGQNQL</sequence>
<evidence type="ECO:0000313" key="3">
    <source>
        <dbReference type="EMBL" id="KAJ6234915.1"/>
    </source>
</evidence>
<comment type="caution">
    <text evidence="3">The sequence shown here is derived from an EMBL/GenBank/DDBJ whole genome shotgun (WGS) entry which is preliminary data.</text>
</comment>
<gene>
    <name evidence="3" type="ORF">M0813_28892</name>
</gene>
<dbReference type="Pfam" id="PF21289">
    <property type="entry name" value="EDC4_C"/>
    <property type="match status" value="1"/>
</dbReference>
<feature type="compositionally biased region" description="Polar residues" evidence="1">
    <location>
        <begin position="48"/>
        <end position="67"/>
    </location>
</feature>
<feature type="compositionally biased region" description="Basic residues" evidence="1">
    <location>
        <begin position="68"/>
        <end position="88"/>
    </location>
</feature>
<evidence type="ECO:0000259" key="2">
    <source>
        <dbReference type="Pfam" id="PF21289"/>
    </source>
</evidence>
<dbReference type="Gene3D" id="1.10.220.100">
    <property type="entry name" value="conserved c-terminal region of ge- 1"/>
    <property type="match status" value="1"/>
</dbReference>
<accession>A0ABQ8XRF7</accession>
<feature type="domain" description="Enhancer of mRNA-decapping protein 4 C-terminal" evidence="2">
    <location>
        <begin position="430"/>
        <end position="525"/>
    </location>
</feature>
<feature type="compositionally biased region" description="Basic and acidic residues" evidence="1">
    <location>
        <begin position="89"/>
        <end position="99"/>
    </location>
</feature>
<reference evidence="3" key="1">
    <citation type="submission" date="2022-08" db="EMBL/GenBank/DDBJ databases">
        <title>Novel sulfate-reducing endosymbionts in the free-living metamonad Anaeramoeba.</title>
        <authorList>
            <person name="Jerlstrom-Hultqvist J."/>
            <person name="Cepicka I."/>
            <person name="Gallot-Lavallee L."/>
            <person name="Salas-Leiva D."/>
            <person name="Curtis B.A."/>
            <person name="Zahonova K."/>
            <person name="Pipaliya S."/>
            <person name="Dacks J."/>
            <person name="Roger A.J."/>
        </authorList>
    </citation>
    <scope>NUCLEOTIDE SEQUENCE</scope>
    <source>
        <strain evidence="3">Schooner1</strain>
    </source>
</reference>
<organism evidence="3 4">
    <name type="scientific">Anaeramoeba flamelloides</name>
    <dbReference type="NCBI Taxonomy" id="1746091"/>
    <lineage>
        <taxon>Eukaryota</taxon>
        <taxon>Metamonada</taxon>
        <taxon>Anaeramoebidae</taxon>
        <taxon>Anaeramoeba</taxon>
    </lineage>
</organism>